<dbReference type="Proteomes" id="UP000323386">
    <property type="component" value="Unassembled WGS sequence"/>
</dbReference>
<feature type="signal peptide" evidence="1">
    <location>
        <begin position="1"/>
        <end position="26"/>
    </location>
</feature>
<organism evidence="2 3">
    <name type="scientific">Pseudozyma flocculosa</name>
    <dbReference type="NCBI Taxonomy" id="84751"/>
    <lineage>
        <taxon>Eukaryota</taxon>
        <taxon>Fungi</taxon>
        <taxon>Dikarya</taxon>
        <taxon>Basidiomycota</taxon>
        <taxon>Ustilaginomycotina</taxon>
        <taxon>Ustilaginomycetes</taxon>
        <taxon>Ustilaginales</taxon>
        <taxon>Ustilaginaceae</taxon>
        <taxon>Pseudozyma</taxon>
    </lineage>
</organism>
<reference evidence="2 3" key="1">
    <citation type="submission" date="2018-03" db="EMBL/GenBank/DDBJ databases">
        <authorList>
            <person name="Guldener U."/>
        </authorList>
    </citation>
    <scope>NUCLEOTIDE SEQUENCE [LARGE SCALE GENOMIC DNA]</scope>
    <source>
        <strain evidence="2 3">DAOM196992</strain>
    </source>
</reference>
<proteinExistence type="predicted"/>
<dbReference type="EMBL" id="OOIP01000027">
    <property type="protein sequence ID" value="SPO41383.1"/>
    <property type="molecule type" value="Genomic_DNA"/>
</dbReference>
<sequence>MARPSLHLIVCVAMAALLCSLSGVEAGHGRRIQEPCSEWWTLPSTRVVSLPDRPRLTSCHCALPLARIGPAYKHDCYMLAEGGGPEGYGHKVTCAIPLDAQGKECKRKGDFQG</sequence>
<accession>A0A5C3FA97</accession>
<feature type="chain" id="PRO_5022684458" evidence="1">
    <location>
        <begin position="27"/>
        <end position="113"/>
    </location>
</feature>
<keyword evidence="1" id="KW-0732">Signal</keyword>
<evidence type="ECO:0000313" key="2">
    <source>
        <dbReference type="EMBL" id="SPO41383.1"/>
    </source>
</evidence>
<evidence type="ECO:0000313" key="3">
    <source>
        <dbReference type="Proteomes" id="UP000323386"/>
    </source>
</evidence>
<keyword evidence="3" id="KW-1185">Reference proteome</keyword>
<protein>
    <submittedName>
        <fullName evidence="2">Uncharacterized protein</fullName>
    </submittedName>
</protein>
<name>A0A5C3FA97_9BASI</name>
<evidence type="ECO:0000256" key="1">
    <source>
        <dbReference type="SAM" id="SignalP"/>
    </source>
</evidence>
<dbReference type="AlphaFoldDB" id="A0A5C3FA97"/>
<gene>
    <name evidence="2" type="ORF">PSFLO_06865</name>
</gene>